<sequence length="46" mass="5140">MEQGLGSNRAERGRQKGRTRTMGGNPLLGQRELEEALAELEGWKVE</sequence>
<proteinExistence type="predicted"/>
<dbReference type="Proteomes" id="UP001596028">
    <property type="component" value="Unassembled WGS sequence"/>
</dbReference>
<dbReference type="RefSeq" id="WP_378102258.1">
    <property type="nucleotide sequence ID" value="NZ_JBHSEP010000030.1"/>
</dbReference>
<name>A0ABV9FJE5_9BACL</name>
<accession>A0ABV9FJE5</accession>
<feature type="region of interest" description="Disordered" evidence="1">
    <location>
        <begin position="1"/>
        <end position="33"/>
    </location>
</feature>
<protein>
    <submittedName>
        <fullName evidence="2">Uncharacterized protein</fullName>
    </submittedName>
</protein>
<gene>
    <name evidence="2" type="ORF">ACFO3S_26200</name>
</gene>
<comment type="caution">
    <text evidence="2">The sequence shown here is derived from an EMBL/GenBank/DDBJ whole genome shotgun (WGS) entry which is preliminary data.</text>
</comment>
<dbReference type="EMBL" id="JBHSEP010000030">
    <property type="protein sequence ID" value="MFC4601757.1"/>
    <property type="molecule type" value="Genomic_DNA"/>
</dbReference>
<keyword evidence="3" id="KW-1185">Reference proteome</keyword>
<organism evidence="2 3">
    <name type="scientific">Cohnella hongkongensis</name>
    <dbReference type="NCBI Taxonomy" id="178337"/>
    <lineage>
        <taxon>Bacteria</taxon>
        <taxon>Bacillati</taxon>
        <taxon>Bacillota</taxon>
        <taxon>Bacilli</taxon>
        <taxon>Bacillales</taxon>
        <taxon>Paenibacillaceae</taxon>
        <taxon>Cohnella</taxon>
    </lineage>
</organism>
<evidence type="ECO:0000313" key="3">
    <source>
        <dbReference type="Proteomes" id="UP001596028"/>
    </source>
</evidence>
<reference evidence="3" key="1">
    <citation type="journal article" date="2019" name="Int. J. Syst. Evol. Microbiol.">
        <title>The Global Catalogue of Microorganisms (GCM) 10K type strain sequencing project: providing services to taxonomists for standard genome sequencing and annotation.</title>
        <authorList>
            <consortium name="The Broad Institute Genomics Platform"/>
            <consortium name="The Broad Institute Genome Sequencing Center for Infectious Disease"/>
            <person name="Wu L."/>
            <person name="Ma J."/>
        </authorList>
    </citation>
    <scope>NUCLEOTIDE SEQUENCE [LARGE SCALE GENOMIC DNA]</scope>
    <source>
        <strain evidence="3">CCUG 49571</strain>
    </source>
</reference>
<evidence type="ECO:0000313" key="2">
    <source>
        <dbReference type="EMBL" id="MFC4601757.1"/>
    </source>
</evidence>
<evidence type="ECO:0000256" key="1">
    <source>
        <dbReference type="SAM" id="MobiDB-lite"/>
    </source>
</evidence>